<sequence length="100" mass="11242">MNINETEIKEVLAEDSVVLVAADKVGFWDAYDIIDKSDKRCLLNNFELHYHTLRKHENEGGDMTDAPHKLLGFNPGTTIEQVFISVKDTALEMLETGSGF</sequence>
<name>A0AA86J0P4_9CAUD</name>
<evidence type="ECO:0000313" key="1">
    <source>
        <dbReference type="EMBL" id="BES79942.1"/>
    </source>
</evidence>
<proteinExistence type="predicted"/>
<evidence type="ECO:0000313" key="2">
    <source>
        <dbReference type="Proteomes" id="UP001304813"/>
    </source>
</evidence>
<keyword evidence="2" id="KW-1185">Reference proteome</keyword>
<reference evidence="1 2" key="1">
    <citation type="submission" date="2023-09" db="EMBL/GenBank/DDBJ databases">
        <title>Analysis of phage genome (vB_Yru_GN1) of the bacterium (Yersinia ruckeri).</title>
        <authorList>
            <person name="Ganjoor M.S."/>
            <person name="Bouzari M."/>
            <person name="Soleimani-Delfan A."/>
        </authorList>
    </citation>
    <scope>NUCLEOTIDE SEQUENCE [LARGE SCALE GENOMIC DNA]</scope>
    <source>
        <strain evidence="2">vB_Yru_GN1</strain>
    </source>
</reference>
<organism evidence="1 2">
    <name type="scientific">Yersinia phage vB_Yru_GN1</name>
    <dbReference type="NCBI Taxonomy" id="3074381"/>
    <lineage>
        <taxon>Viruses</taxon>
        <taxon>Duplodnaviria</taxon>
        <taxon>Heunggongvirae</taxon>
        <taxon>Uroviricota</taxon>
        <taxon>Caudoviricetes</taxon>
        <taxon>Caudoviricetes incertae sedis</taxon>
        <taxon>Sepahanvirus</taxon>
        <taxon>Sepahanvirus vB-Yru-GN1</taxon>
    </lineage>
</organism>
<accession>A0AA86J0P4</accession>
<protein>
    <submittedName>
        <fullName evidence="1">Uncharacterized protein</fullName>
    </submittedName>
</protein>
<dbReference type="Proteomes" id="UP001304813">
    <property type="component" value="Segment"/>
</dbReference>
<dbReference type="EMBL" id="LC779065">
    <property type="protein sequence ID" value="BES79942.1"/>
    <property type="molecule type" value="Genomic_DNA"/>
</dbReference>